<evidence type="ECO:0000256" key="2">
    <source>
        <dbReference type="ARBA" id="ARBA00007069"/>
    </source>
</evidence>
<dbReference type="FunFam" id="1.10.3720.10:FF:000002">
    <property type="entry name" value="D-methionine ABC transporter permease MetI"/>
    <property type="match status" value="1"/>
</dbReference>
<feature type="transmembrane region" description="Helical" evidence="8">
    <location>
        <begin position="86"/>
        <end position="109"/>
    </location>
</feature>
<feature type="transmembrane region" description="Helical" evidence="8">
    <location>
        <begin position="57"/>
        <end position="80"/>
    </location>
</feature>
<evidence type="ECO:0000256" key="3">
    <source>
        <dbReference type="ARBA" id="ARBA00022448"/>
    </source>
</evidence>
<feature type="domain" description="ABC transmembrane type-1" evidence="9">
    <location>
        <begin position="18"/>
        <end position="212"/>
    </location>
</feature>
<dbReference type="GO" id="GO:0048473">
    <property type="term" value="P:D-methionine transmembrane transport"/>
    <property type="evidence" value="ECO:0007669"/>
    <property type="project" value="TreeGrafter"/>
</dbReference>
<dbReference type="PANTHER" id="PTHR30450:SF14">
    <property type="entry name" value="TRANSPORTER, PERMEASE PROTEIN, PUTATIVE-RELATED"/>
    <property type="match status" value="1"/>
</dbReference>
<comment type="caution">
    <text evidence="10">The sequence shown here is derived from an EMBL/GenBank/DDBJ whole genome shotgun (WGS) entry which is preliminary data.</text>
</comment>
<dbReference type="PROSITE" id="PS50928">
    <property type="entry name" value="ABC_TM1"/>
    <property type="match status" value="1"/>
</dbReference>
<dbReference type="InterPro" id="IPR000515">
    <property type="entry name" value="MetI-like"/>
</dbReference>
<dbReference type="Proteomes" id="UP000529310">
    <property type="component" value="Unassembled WGS sequence"/>
</dbReference>
<dbReference type="InterPro" id="IPR051322">
    <property type="entry name" value="AA_ABC_Transporter_Permease"/>
</dbReference>
<accession>A0A7W4YN29</accession>
<evidence type="ECO:0000256" key="5">
    <source>
        <dbReference type="ARBA" id="ARBA00022692"/>
    </source>
</evidence>
<keyword evidence="4" id="KW-1003">Cell membrane</keyword>
<evidence type="ECO:0000259" key="9">
    <source>
        <dbReference type="PROSITE" id="PS50928"/>
    </source>
</evidence>
<keyword evidence="5 8" id="KW-0812">Transmembrane</keyword>
<evidence type="ECO:0000256" key="6">
    <source>
        <dbReference type="ARBA" id="ARBA00022989"/>
    </source>
</evidence>
<comment type="subcellular location">
    <subcellularLocation>
        <location evidence="1 8">Cell membrane</location>
        <topology evidence="1 8">Multi-pass membrane protein</topology>
    </subcellularLocation>
</comment>
<evidence type="ECO:0000256" key="8">
    <source>
        <dbReference type="RuleBase" id="RU363032"/>
    </source>
</evidence>
<reference evidence="10 11" key="1">
    <citation type="submission" date="2020-08" db="EMBL/GenBank/DDBJ databases">
        <title>Sequencing the genomes of 1000 actinobacteria strains.</title>
        <authorList>
            <person name="Klenk H.-P."/>
        </authorList>
    </citation>
    <scope>NUCLEOTIDE SEQUENCE [LARGE SCALE GENOMIC DNA]</scope>
    <source>
        <strain evidence="10 11">DSM 27099</strain>
    </source>
</reference>
<feature type="transmembrane region" description="Helical" evidence="8">
    <location>
        <begin position="24"/>
        <end position="45"/>
    </location>
</feature>
<evidence type="ECO:0000313" key="11">
    <source>
        <dbReference type="Proteomes" id="UP000529310"/>
    </source>
</evidence>
<keyword evidence="3 8" id="KW-0813">Transport</keyword>
<dbReference type="SUPFAM" id="SSF161098">
    <property type="entry name" value="MetI-like"/>
    <property type="match status" value="1"/>
</dbReference>
<organism evidence="10 11">
    <name type="scientific">Microbacterium endophyticum</name>
    <dbReference type="NCBI Taxonomy" id="1526412"/>
    <lineage>
        <taxon>Bacteria</taxon>
        <taxon>Bacillati</taxon>
        <taxon>Actinomycetota</taxon>
        <taxon>Actinomycetes</taxon>
        <taxon>Micrococcales</taxon>
        <taxon>Microbacteriaceae</taxon>
        <taxon>Microbacterium</taxon>
    </lineage>
</organism>
<evidence type="ECO:0000256" key="4">
    <source>
        <dbReference type="ARBA" id="ARBA00022475"/>
    </source>
</evidence>
<dbReference type="PANTHER" id="PTHR30450">
    <property type="entry name" value="ABC TRANSPORTER PERMEASE"/>
    <property type="match status" value="1"/>
</dbReference>
<dbReference type="GO" id="GO:0005886">
    <property type="term" value="C:plasma membrane"/>
    <property type="evidence" value="ECO:0007669"/>
    <property type="project" value="UniProtKB-SubCell"/>
</dbReference>
<proteinExistence type="inferred from homology"/>
<evidence type="ECO:0000256" key="7">
    <source>
        <dbReference type="ARBA" id="ARBA00023136"/>
    </source>
</evidence>
<protein>
    <submittedName>
        <fullName evidence="10">D-methionine transport system permease protein</fullName>
    </submittedName>
</protein>
<dbReference type="CDD" id="cd06261">
    <property type="entry name" value="TM_PBP2"/>
    <property type="match status" value="1"/>
</dbReference>
<dbReference type="Pfam" id="PF00528">
    <property type="entry name" value="BPD_transp_1"/>
    <property type="match status" value="1"/>
</dbReference>
<evidence type="ECO:0000313" key="10">
    <source>
        <dbReference type="EMBL" id="MBB2975281.1"/>
    </source>
</evidence>
<evidence type="ECO:0000256" key="1">
    <source>
        <dbReference type="ARBA" id="ARBA00004651"/>
    </source>
</evidence>
<keyword evidence="6 8" id="KW-1133">Transmembrane helix</keyword>
<name>A0A7W4YN29_9MICO</name>
<dbReference type="RefSeq" id="WP_165140060.1">
    <property type="nucleotide sequence ID" value="NZ_CP049255.1"/>
</dbReference>
<dbReference type="EMBL" id="JACHWQ010000002">
    <property type="protein sequence ID" value="MBB2975281.1"/>
    <property type="molecule type" value="Genomic_DNA"/>
</dbReference>
<sequence length="222" mass="23545">MNDGKWTLITPEIFFKALGETLQMLGVSLVLGSLLGIVIGAVLALTRPGGVLPNRAVSIVLGTLVNLVRSLPFIILLVAILPFTRVLVGTSIGVWAAIVPLTVMIAPYIGRLVENSLLEVPQGVIEAARSMGASPMQIFWRFLLPEARASLILAVTIATVGLVDATAMAGTVGAGGIGDLALSYGYQRYDGFAMVITCVTLIILVQGVQMLGTSIARRYRRR</sequence>
<dbReference type="InterPro" id="IPR035906">
    <property type="entry name" value="MetI-like_sf"/>
</dbReference>
<gene>
    <name evidence="10" type="ORF">FHX49_000847</name>
</gene>
<feature type="transmembrane region" description="Helical" evidence="8">
    <location>
        <begin position="192"/>
        <end position="212"/>
    </location>
</feature>
<feature type="transmembrane region" description="Helical" evidence="8">
    <location>
        <begin position="151"/>
        <end position="172"/>
    </location>
</feature>
<dbReference type="Gene3D" id="1.10.3720.10">
    <property type="entry name" value="MetI-like"/>
    <property type="match status" value="1"/>
</dbReference>
<comment type="similarity">
    <text evidence="2">Belongs to the binding-protein-dependent transport system permease family. CysTW subfamily.</text>
</comment>
<keyword evidence="7 8" id="KW-0472">Membrane</keyword>
<keyword evidence="11" id="KW-1185">Reference proteome</keyword>
<dbReference type="AlphaFoldDB" id="A0A7W4YN29"/>